<dbReference type="Pfam" id="PF01261">
    <property type="entry name" value="AP_endonuc_2"/>
    <property type="match status" value="1"/>
</dbReference>
<feature type="domain" description="Xylose isomerase-like TIM barrel" evidence="4">
    <location>
        <begin position="21"/>
        <end position="256"/>
    </location>
</feature>
<accession>A0A154IGG6</accession>
<proteinExistence type="inferred from homology"/>
<comment type="caution">
    <text evidence="5">The sequence shown here is derived from an EMBL/GenBank/DDBJ whole genome shotgun (WGS) entry which is preliminary data.</text>
</comment>
<dbReference type="GO" id="GO:0008903">
    <property type="term" value="F:hydroxypyruvate isomerase activity"/>
    <property type="evidence" value="ECO:0007669"/>
    <property type="project" value="TreeGrafter"/>
</dbReference>
<dbReference type="GO" id="GO:0046487">
    <property type="term" value="P:glyoxylate metabolic process"/>
    <property type="evidence" value="ECO:0007669"/>
    <property type="project" value="TreeGrafter"/>
</dbReference>
<comment type="similarity">
    <text evidence="2">Belongs to the hyi family.</text>
</comment>
<dbReference type="EMBL" id="LVYU01000101">
    <property type="protein sequence ID" value="KZA99693.1"/>
    <property type="molecule type" value="Genomic_DNA"/>
</dbReference>
<feature type="active site" description="Proton donor/acceptor" evidence="3">
    <location>
        <position position="240"/>
    </location>
</feature>
<evidence type="ECO:0000256" key="2">
    <source>
        <dbReference type="PIRNR" id="PIRNR006241"/>
    </source>
</evidence>
<protein>
    <submittedName>
        <fullName evidence="5">Hydroxypyruvate isomerase</fullName>
    </submittedName>
</protein>
<organism evidence="5">
    <name type="scientific">Rhizobium leguminosarum</name>
    <dbReference type="NCBI Taxonomy" id="384"/>
    <lineage>
        <taxon>Bacteria</taxon>
        <taxon>Pseudomonadati</taxon>
        <taxon>Pseudomonadota</taxon>
        <taxon>Alphaproteobacteria</taxon>
        <taxon>Hyphomicrobiales</taxon>
        <taxon>Rhizobiaceae</taxon>
        <taxon>Rhizobium/Agrobacterium group</taxon>
        <taxon>Rhizobium</taxon>
    </lineage>
</organism>
<gene>
    <name evidence="5" type="ORF">A4A59_02895</name>
</gene>
<dbReference type="SUPFAM" id="SSF51658">
    <property type="entry name" value="Xylose isomerase-like"/>
    <property type="match status" value="1"/>
</dbReference>
<sequence length="264" mass="29096">MPKFSANLSFLYQDLPFLDRFTAAAKDGFGALEYLGPYAEPKEKVAEALKASGLKQALFNVPSGDWAGGERGIACLPDRVEEFRNGVAQALDYAAALDCPQVNVISGLVPKGADLQTLENVLVDNLKYAARRCADAGVRLLIEPINLRDIPGFFLSTTADAERILDRVGSDNLYIQYDFYHMQIMQGDLISSFVRLKEKIAHVQIADNPGRNEPGTGEINYGFILSELDRLRYDGWVGCEYKPKSGTSEGLGWMKPYLTSARTA</sequence>
<dbReference type="InterPro" id="IPR036237">
    <property type="entry name" value="Xyl_isomerase-like_sf"/>
</dbReference>
<dbReference type="InterPro" id="IPR026040">
    <property type="entry name" value="HyI-like"/>
</dbReference>
<dbReference type="AlphaFoldDB" id="A0A154IGG6"/>
<name>A0A154IGG6_RHILE</name>
<evidence type="ECO:0000256" key="3">
    <source>
        <dbReference type="PIRSR" id="PIRSR006241-50"/>
    </source>
</evidence>
<reference evidence="5" key="1">
    <citation type="submission" date="2016-03" db="EMBL/GenBank/DDBJ databases">
        <title>Microsymbionts genomes from the relict species Vavilovia formosa.</title>
        <authorList>
            <person name="Chirak E."/>
            <person name="Kimeklis A."/>
            <person name="Kopat V."/>
            <person name="Andronov E."/>
        </authorList>
    </citation>
    <scope>NUCLEOTIDE SEQUENCE [LARGE SCALE GENOMIC DNA]</scope>
    <source>
        <strain evidence="5">Vaf12</strain>
    </source>
</reference>
<dbReference type="PANTHER" id="PTHR43489">
    <property type="entry name" value="ISOMERASE"/>
    <property type="match status" value="1"/>
</dbReference>
<dbReference type="FunFam" id="3.20.20.150:FF:000007">
    <property type="entry name" value="Hydroxypyruvate isomerase"/>
    <property type="match status" value="1"/>
</dbReference>
<feature type="active site" description="Proton donor/acceptor" evidence="3">
    <location>
        <position position="143"/>
    </location>
</feature>
<evidence type="ECO:0000259" key="4">
    <source>
        <dbReference type="Pfam" id="PF01261"/>
    </source>
</evidence>
<dbReference type="Gene3D" id="3.20.20.150">
    <property type="entry name" value="Divalent-metal-dependent TIM barrel enzymes"/>
    <property type="match status" value="1"/>
</dbReference>
<keyword evidence="5" id="KW-0670">Pyruvate</keyword>
<keyword evidence="1 2" id="KW-0413">Isomerase</keyword>
<dbReference type="InterPro" id="IPR050417">
    <property type="entry name" value="Sugar_Epim/Isomerase"/>
</dbReference>
<dbReference type="NCBIfam" id="TIGR03234">
    <property type="entry name" value="OH-pyruv-isom"/>
    <property type="match status" value="1"/>
</dbReference>
<dbReference type="PANTHER" id="PTHR43489:SF13">
    <property type="entry name" value="HYDROXYPYRUVATE ISOMERASE"/>
    <property type="match status" value="1"/>
</dbReference>
<dbReference type="InterPro" id="IPR013022">
    <property type="entry name" value="Xyl_isomerase-like_TIM-brl"/>
</dbReference>
<dbReference type="InterPro" id="IPR053398">
    <property type="entry name" value="HPT_OtnI_isomerases"/>
</dbReference>
<dbReference type="NCBIfam" id="NF043033">
    <property type="entry name" value="OxoTetrIsom"/>
    <property type="match status" value="1"/>
</dbReference>
<evidence type="ECO:0000256" key="1">
    <source>
        <dbReference type="ARBA" id="ARBA00023235"/>
    </source>
</evidence>
<dbReference type="RefSeq" id="WP_062942755.1">
    <property type="nucleotide sequence ID" value="NZ_CP171844.1"/>
</dbReference>
<dbReference type="PIRSF" id="PIRSF006241">
    <property type="entry name" value="HyI"/>
    <property type="match status" value="1"/>
</dbReference>
<dbReference type="InterPro" id="IPR017643">
    <property type="entry name" value="Hydroxypyruvate_isomerase"/>
</dbReference>
<evidence type="ECO:0000313" key="5">
    <source>
        <dbReference type="EMBL" id="KZA99693.1"/>
    </source>
</evidence>